<proteinExistence type="predicted"/>
<dbReference type="Proteomes" id="UP000075243">
    <property type="component" value="Chromosome 10"/>
</dbReference>
<name>A0A151SZJ2_CAJCA</name>
<gene>
    <name evidence="1" type="ORF">KK1_015682</name>
</gene>
<dbReference type="Gramene" id="C.cajan_15242.t">
    <property type="protein sequence ID" value="C.cajan_15242.t.cds1"/>
    <property type="gene ID" value="C.cajan_15242"/>
</dbReference>
<dbReference type="EMBL" id="CM003612">
    <property type="protein sequence ID" value="KYP60232.1"/>
    <property type="molecule type" value="Genomic_DNA"/>
</dbReference>
<evidence type="ECO:0008006" key="3">
    <source>
        <dbReference type="Google" id="ProtNLM"/>
    </source>
</evidence>
<protein>
    <recommendedName>
        <fullName evidence="3">Reverse transcriptase Ty1/copia-type domain-containing protein</fullName>
    </recommendedName>
</protein>
<evidence type="ECO:0000313" key="2">
    <source>
        <dbReference type="Proteomes" id="UP000075243"/>
    </source>
</evidence>
<dbReference type="AlphaFoldDB" id="A0A151SZJ2"/>
<accession>A0A151SZJ2</accession>
<evidence type="ECO:0000313" key="1">
    <source>
        <dbReference type="EMBL" id="KYP60232.1"/>
    </source>
</evidence>
<reference evidence="1 2" key="1">
    <citation type="journal article" date="2012" name="Nat. Biotechnol.">
        <title>Draft genome sequence of pigeonpea (Cajanus cajan), an orphan legume crop of resource-poor farmers.</title>
        <authorList>
            <person name="Varshney R.K."/>
            <person name="Chen W."/>
            <person name="Li Y."/>
            <person name="Bharti A.K."/>
            <person name="Saxena R.K."/>
            <person name="Schlueter J.A."/>
            <person name="Donoghue M.T."/>
            <person name="Azam S."/>
            <person name="Fan G."/>
            <person name="Whaley A.M."/>
            <person name="Farmer A.D."/>
            <person name="Sheridan J."/>
            <person name="Iwata A."/>
            <person name="Tuteja R."/>
            <person name="Penmetsa R.V."/>
            <person name="Wu W."/>
            <person name="Upadhyaya H.D."/>
            <person name="Yang S.P."/>
            <person name="Shah T."/>
            <person name="Saxena K.B."/>
            <person name="Michael T."/>
            <person name="McCombie W.R."/>
            <person name="Yang B."/>
            <person name="Zhang G."/>
            <person name="Yang H."/>
            <person name="Wang J."/>
            <person name="Spillane C."/>
            <person name="Cook D.R."/>
            <person name="May G.D."/>
            <person name="Xu X."/>
            <person name="Jackson S.A."/>
        </authorList>
    </citation>
    <scope>NUCLEOTIDE SEQUENCE [LARGE SCALE GENOMIC DNA]</scope>
    <source>
        <strain evidence="2">cv. Asha</strain>
    </source>
</reference>
<sequence>MASNNHFLTILVPCSFGLCRRPHHFLNDHAVINLFKDYFHTCFHIKDLEKLKYFLGVEVTHSSSENFLYQ</sequence>
<keyword evidence="2" id="KW-1185">Reference proteome</keyword>
<organism evidence="1 2">
    <name type="scientific">Cajanus cajan</name>
    <name type="common">Pigeon pea</name>
    <name type="synonym">Cajanus indicus</name>
    <dbReference type="NCBI Taxonomy" id="3821"/>
    <lineage>
        <taxon>Eukaryota</taxon>
        <taxon>Viridiplantae</taxon>
        <taxon>Streptophyta</taxon>
        <taxon>Embryophyta</taxon>
        <taxon>Tracheophyta</taxon>
        <taxon>Spermatophyta</taxon>
        <taxon>Magnoliopsida</taxon>
        <taxon>eudicotyledons</taxon>
        <taxon>Gunneridae</taxon>
        <taxon>Pentapetalae</taxon>
        <taxon>rosids</taxon>
        <taxon>fabids</taxon>
        <taxon>Fabales</taxon>
        <taxon>Fabaceae</taxon>
        <taxon>Papilionoideae</taxon>
        <taxon>50 kb inversion clade</taxon>
        <taxon>NPAAA clade</taxon>
        <taxon>indigoferoid/millettioid clade</taxon>
        <taxon>Phaseoleae</taxon>
        <taxon>Cajanus</taxon>
    </lineage>
</organism>